<dbReference type="OrthoDB" id="8478503at2"/>
<accession>A0A5C5GH74</accession>
<keyword evidence="4 6" id="KW-1133">Transmembrane helix</keyword>
<protein>
    <submittedName>
        <fullName evidence="8">DMT family transporter</fullName>
    </submittedName>
</protein>
<evidence type="ECO:0000259" key="7">
    <source>
        <dbReference type="Pfam" id="PF00892"/>
    </source>
</evidence>
<dbReference type="Proteomes" id="UP000314011">
    <property type="component" value="Unassembled WGS sequence"/>
</dbReference>
<feature type="transmembrane region" description="Helical" evidence="6">
    <location>
        <begin position="214"/>
        <end position="235"/>
    </location>
</feature>
<evidence type="ECO:0000256" key="4">
    <source>
        <dbReference type="ARBA" id="ARBA00022989"/>
    </source>
</evidence>
<organism evidence="8 9">
    <name type="scientific">Pelagovum pacificum</name>
    <dbReference type="NCBI Taxonomy" id="2588711"/>
    <lineage>
        <taxon>Bacteria</taxon>
        <taxon>Pseudomonadati</taxon>
        <taxon>Pseudomonadota</taxon>
        <taxon>Alphaproteobacteria</taxon>
        <taxon>Rhodobacterales</taxon>
        <taxon>Paracoccaceae</taxon>
        <taxon>Pelagovum</taxon>
    </lineage>
</organism>
<keyword evidence="3 6" id="KW-0812">Transmembrane</keyword>
<feature type="transmembrane region" description="Helical" evidence="6">
    <location>
        <begin position="125"/>
        <end position="142"/>
    </location>
</feature>
<dbReference type="AlphaFoldDB" id="A0A5C5GH74"/>
<evidence type="ECO:0000313" key="9">
    <source>
        <dbReference type="Proteomes" id="UP000314011"/>
    </source>
</evidence>
<gene>
    <name evidence="8" type="ORF">FHY64_11945</name>
</gene>
<feature type="transmembrane region" description="Helical" evidence="6">
    <location>
        <begin position="40"/>
        <end position="61"/>
    </location>
</feature>
<comment type="similarity">
    <text evidence="2">Belongs to the drug/metabolite transporter (DMT) superfamily. 10 TMS drug/metabolite exporter (DME) (TC 2.A.7.3) family.</text>
</comment>
<dbReference type="EMBL" id="VFFF01000001">
    <property type="protein sequence ID" value="TNY33940.1"/>
    <property type="molecule type" value="Genomic_DNA"/>
</dbReference>
<dbReference type="GO" id="GO:0016020">
    <property type="term" value="C:membrane"/>
    <property type="evidence" value="ECO:0007669"/>
    <property type="project" value="UniProtKB-SubCell"/>
</dbReference>
<feature type="transmembrane region" description="Helical" evidence="6">
    <location>
        <begin position="186"/>
        <end position="208"/>
    </location>
</feature>
<keyword evidence="9" id="KW-1185">Reference proteome</keyword>
<dbReference type="InterPro" id="IPR037185">
    <property type="entry name" value="EmrE-like"/>
</dbReference>
<feature type="transmembrane region" description="Helical" evidence="6">
    <location>
        <begin position="73"/>
        <end position="94"/>
    </location>
</feature>
<comment type="subcellular location">
    <subcellularLocation>
        <location evidence="1">Membrane</location>
        <topology evidence="1">Multi-pass membrane protein</topology>
    </subcellularLocation>
</comment>
<evidence type="ECO:0000256" key="1">
    <source>
        <dbReference type="ARBA" id="ARBA00004141"/>
    </source>
</evidence>
<evidence type="ECO:0000313" key="8">
    <source>
        <dbReference type="EMBL" id="TNY33940.1"/>
    </source>
</evidence>
<proteinExistence type="inferred from homology"/>
<reference evidence="8 9" key="1">
    <citation type="submission" date="2019-06" db="EMBL/GenBank/DDBJ databases">
        <title>Genome of new Rhodobacteraceae sp. SM1903.</title>
        <authorList>
            <person name="Ren X."/>
        </authorList>
    </citation>
    <scope>NUCLEOTIDE SEQUENCE [LARGE SCALE GENOMIC DNA]</scope>
    <source>
        <strain evidence="8 9">SM1903</strain>
    </source>
</reference>
<evidence type="ECO:0000256" key="5">
    <source>
        <dbReference type="ARBA" id="ARBA00023136"/>
    </source>
</evidence>
<sequence>MSTQQRPMLGAVLMSLAVTAFTVMSAFVKAADTIPAGEIMFFRSFLALPVVIAWLAMTGGLQGGIKTKNYKGHALRGIVGSMAMGIGFASLHYLPLPEVTAIRFATPVVMVVLAALMLGERLRAIRITAVLTGLAGVLIITMPRLSAGTGTSEAVGAALALSSACLAALAQIFVKSMSGKETTAAIVFYFSLTASLMALLTIPFGWVMPQGTDWIWLVGAGLIGGVGQILLTSAYRFADAGVVAPFNYVSMLWAIIIGYVWFAEIPTVAMLVGSALIIFAGVVIVYRERQLGLARTVERRQEMRGMQ</sequence>
<evidence type="ECO:0000256" key="2">
    <source>
        <dbReference type="ARBA" id="ARBA00009853"/>
    </source>
</evidence>
<feature type="domain" description="EamA" evidence="7">
    <location>
        <begin position="9"/>
        <end position="141"/>
    </location>
</feature>
<dbReference type="RefSeq" id="WP_140194812.1">
    <property type="nucleotide sequence ID" value="NZ_CP065915.1"/>
</dbReference>
<feature type="transmembrane region" description="Helical" evidence="6">
    <location>
        <begin position="100"/>
        <end position="118"/>
    </location>
</feature>
<feature type="domain" description="EamA" evidence="7">
    <location>
        <begin position="156"/>
        <end position="285"/>
    </location>
</feature>
<name>A0A5C5GH74_9RHOB</name>
<feature type="transmembrane region" description="Helical" evidence="6">
    <location>
        <begin position="242"/>
        <end position="262"/>
    </location>
</feature>
<dbReference type="PANTHER" id="PTHR22911:SF6">
    <property type="entry name" value="SOLUTE CARRIER FAMILY 35 MEMBER G1"/>
    <property type="match status" value="1"/>
</dbReference>
<dbReference type="Pfam" id="PF00892">
    <property type="entry name" value="EamA"/>
    <property type="match status" value="2"/>
</dbReference>
<keyword evidence="5 6" id="KW-0472">Membrane</keyword>
<feature type="transmembrane region" description="Helical" evidence="6">
    <location>
        <begin position="154"/>
        <end position="174"/>
    </location>
</feature>
<dbReference type="SUPFAM" id="SSF103481">
    <property type="entry name" value="Multidrug resistance efflux transporter EmrE"/>
    <property type="match status" value="2"/>
</dbReference>
<dbReference type="PANTHER" id="PTHR22911">
    <property type="entry name" value="ACYL-MALONYL CONDENSING ENZYME-RELATED"/>
    <property type="match status" value="1"/>
</dbReference>
<feature type="transmembrane region" description="Helical" evidence="6">
    <location>
        <begin position="268"/>
        <end position="286"/>
    </location>
</feature>
<dbReference type="InterPro" id="IPR000620">
    <property type="entry name" value="EamA_dom"/>
</dbReference>
<evidence type="ECO:0000256" key="6">
    <source>
        <dbReference type="SAM" id="Phobius"/>
    </source>
</evidence>
<comment type="caution">
    <text evidence="8">The sequence shown here is derived from an EMBL/GenBank/DDBJ whole genome shotgun (WGS) entry which is preliminary data.</text>
</comment>
<evidence type="ECO:0000256" key="3">
    <source>
        <dbReference type="ARBA" id="ARBA00022692"/>
    </source>
</evidence>